<feature type="compositionally biased region" description="Low complexity" evidence="1">
    <location>
        <begin position="538"/>
        <end position="555"/>
    </location>
</feature>
<keyword evidence="4" id="KW-1185">Reference proteome</keyword>
<feature type="transmembrane region" description="Helical" evidence="2">
    <location>
        <begin position="70"/>
        <end position="91"/>
    </location>
</feature>
<protein>
    <submittedName>
        <fullName evidence="3">Uncharacterized protein</fullName>
    </submittedName>
</protein>
<keyword evidence="2" id="KW-0812">Transmembrane</keyword>
<dbReference type="AlphaFoldDB" id="A0A9P6VLC2"/>
<evidence type="ECO:0000313" key="3">
    <source>
        <dbReference type="EMBL" id="KAG0650406.1"/>
    </source>
</evidence>
<feature type="compositionally biased region" description="Pro residues" evidence="1">
    <location>
        <begin position="398"/>
        <end position="407"/>
    </location>
</feature>
<comment type="caution">
    <text evidence="3">The sequence shown here is derived from an EMBL/GenBank/DDBJ whole genome shotgun (WGS) entry which is preliminary data.</text>
</comment>
<dbReference type="Proteomes" id="UP000785200">
    <property type="component" value="Unassembled WGS sequence"/>
</dbReference>
<accession>A0A9P6VLC2</accession>
<sequence>MRPRFQIRRILYLRPFRPPNSLRLFTQNTLTLTPRSRPQLPFLSPPNRRPIARFLTTERKQWIKDEVWRAGKYTTILWTVTVLLLTIVFGVQQEWLERKFPSPHEWSWITRKDFRSARWDEDHDDEANGGLVDWARTGEAYRRLIKRLEDPSVDGAGLQDQDEGGILVAGIGKTGFDITGKPESWRRGYYQVLMGAARAAEHLDGWVRDRSRNVAFPASVVIGPSNPDPRPVPPGAKSAPREEDCEPAFEAPETFYVRVLTTHGFTEKERVDAALAYAAWLDFKRTPETALEMYKWALDIASSGSQTPVFNSMTRTLNTDAGAPSANMLAATTALAVHHALNANLAVALPIFLSVLRARRSLPEAPATMLSTLTPDEEDNGILKAVMSLITSIVAAPKYPPPPPDGTSPPTRSPKERCEEAGIMTYIGEILYASKTTKTSREDGLAWTREAVDIAEEELRGKRIDKEGKQTCRQCLEVGLTNWTKMVERLAREERETKAERGSIGGWLGFGTEEQKEAVGRWESEKQVIKERSRRASELLSSPTHSPSGSSFLSA</sequence>
<name>A0A9P6VLC2_9HELO</name>
<feature type="region of interest" description="Disordered" evidence="1">
    <location>
        <begin position="533"/>
        <end position="555"/>
    </location>
</feature>
<gene>
    <name evidence="3" type="ORF">D0Z07_3474</name>
</gene>
<dbReference type="EMBL" id="VNKQ01000006">
    <property type="protein sequence ID" value="KAG0650406.1"/>
    <property type="molecule type" value="Genomic_DNA"/>
</dbReference>
<feature type="region of interest" description="Disordered" evidence="1">
    <location>
        <begin position="396"/>
        <end position="416"/>
    </location>
</feature>
<keyword evidence="2" id="KW-0472">Membrane</keyword>
<organism evidence="3 4">
    <name type="scientific">Hyphodiscus hymeniophilus</name>
    <dbReference type="NCBI Taxonomy" id="353542"/>
    <lineage>
        <taxon>Eukaryota</taxon>
        <taxon>Fungi</taxon>
        <taxon>Dikarya</taxon>
        <taxon>Ascomycota</taxon>
        <taxon>Pezizomycotina</taxon>
        <taxon>Leotiomycetes</taxon>
        <taxon>Helotiales</taxon>
        <taxon>Hyphodiscaceae</taxon>
        <taxon>Hyphodiscus</taxon>
    </lineage>
</organism>
<proteinExistence type="predicted"/>
<evidence type="ECO:0000256" key="2">
    <source>
        <dbReference type="SAM" id="Phobius"/>
    </source>
</evidence>
<feature type="region of interest" description="Disordered" evidence="1">
    <location>
        <begin position="222"/>
        <end position="242"/>
    </location>
</feature>
<evidence type="ECO:0000313" key="4">
    <source>
        <dbReference type="Proteomes" id="UP000785200"/>
    </source>
</evidence>
<dbReference type="OrthoDB" id="5408102at2759"/>
<evidence type="ECO:0000256" key="1">
    <source>
        <dbReference type="SAM" id="MobiDB-lite"/>
    </source>
</evidence>
<keyword evidence="2" id="KW-1133">Transmembrane helix</keyword>
<reference evidence="3" key="1">
    <citation type="submission" date="2019-07" db="EMBL/GenBank/DDBJ databases">
        <title>Hyphodiscus hymeniophilus genome sequencing and assembly.</title>
        <authorList>
            <person name="Kramer G."/>
            <person name="Nodwell J."/>
        </authorList>
    </citation>
    <scope>NUCLEOTIDE SEQUENCE</scope>
    <source>
        <strain evidence="3">ATCC 34498</strain>
    </source>
</reference>